<accession>I4M8Y0</accession>
<feature type="compositionally biased region" description="Basic residues" evidence="1">
    <location>
        <begin position="1454"/>
        <end position="1471"/>
    </location>
</feature>
<evidence type="ECO:0000256" key="1">
    <source>
        <dbReference type="SAM" id="MobiDB-lite"/>
    </source>
</evidence>
<dbReference type="RefSeq" id="WP_004134397.1">
    <property type="nucleotide sequence ID" value="NZ_ADEV01000007.1"/>
</dbReference>
<name>I4M8Y0_9BIFI</name>
<evidence type="ECO:0000313" key="3">
    <source>
        <dbReference type="EMBL" id="EIK85670.1"/>
    </source>
</evidence>
<evidence type="ECO:0000256" key="2">
    <source>
        <dbReference type="SAM" id="Phobius"/>
    </source>
</evidence>
<sequence length="3198" mass="354170">MKSIWTIMLNVLVRIGQLTQCATRAAIRAVKRADKHVYRAFVSAFVRALKTVLKTVLVCAISVSMWLPVCLTAETAVAADNANNSSTSAESANPNSQSGSKSISNSDSQTGSKSNSESSSQPNPSSHQGSVFSNQNPASSNQNPASSAPSAPSSSEYASSQSSYDSSELSSLQGFGNNSVFMDESSPFARALNSLKSRGSSPLERAADDYAKAQNREAKNYTARESYEEYHPGCNKDYALGACITTDGDGAGLRATNGHDLDVNSLGYNLESGDPFIGAATRPRGHYENGPVPEDPSGTDHYGATYFTPYPKGTFIMGRFRNMAFNNQGSGVDRINLPIDDTADFVFVKRTPKLSGGGFVWDVIFNAGGRTQGAGAALDYFTIPKGQILDKGSEGGRQYIQRVLYSGREATALYKQKKGNKNPPRETCSFSWDNPNGLCSIKTDGNDFDTGDDLVAAWNKMRGNDDSKNGNYSRLLPDAVTTEDLNSSDAIGWCRDGQGLDCIKSSSYGALDEGDLKVVPKVEGSYNRGYSPAYVALVQNLYRSIKGDTQRVFSFVNKIKSGEIAYTYKIHFTTTTSTNKNDSYCTANKGDGTGCENFSFFYAAGSYYGKKFSKGFYGDTDPFGVTKASKYSMTNFGRDANFYMYTVMHQQWYGAPRIMDIQAPRYHFLKGTGLGPYNSDSGNYLTNRHISFSSVLLGIVNKPLGTSPLMNEDQDIRLLPDYYSPNNGYARGNQWFRNPGMNDHNTKDSEPGRHKLELRYNDRTYHMSETQDLWYRIITQADVFKPLQTEEYDENNNTPKYYSYDQPLPNPLIVDERDNNAGFVNFVGKRSDLYRQVMAFDPNLFPPVNKDDYGSRRKYGSIRQRKGATNPYPLDANYSTVNPDGDSNTPLKKLAVYKAEWTDKWGDEPRSNTLQDADLSVAAKVPIVSVVNPCGHSKILDEYKDKITGQSRSSTQFRSVDSDDDSAVNDDRAALGEDREDSMPECWPKAQNATKRNVWFVKDAPKTGDDGKELKPGDPVKQDLHDKVLAKIKRIYRTWMRNKYSAQLQDGKNPEVLPNYVFVKYVKITFWDNSTTVIPVVFPYVDYEKPTLDVKVSVNNGNPVDVPADGLKIPVNSKIKFWVKGHDDKRILLGVKPKEATDYFTNDKNKRFFDSKKVVVRNDFDMITTSRDRKNDCDNRGCGDFTTISYDQFIHKNGELDNETDQVGWVTNSGNSKDDGSPTVLVGDQNRNHGVHDLIFHGWDAAGNSVIKKLRLIIVSPGYGLPNVWWDKKPNGHYVGRVNPWDEDKRVRSIMVRIWARGKEKPGKEHNYDKLCPSDGSCYGIVIQRDGNKKTDFWHQVNTYNHNNDAASPDGSRAAEDRSALEDRDAADDKSADGKAADGKDKDKSKADGKAADGKAKVDNKAKADNEKTETAKPGENSTQNQQDKQDEQANKPQTSNKPASLKIVTATKKNAKKNSKNKNAKKRNVPGRRGSVKLAVLNEGDSSKNENTQKSEVQKPEVSDGNKQSDYANTAENGSASKDNKGSNDSKNSNKAKDSKDNLEESKGQDRDAEGEDRSTGKSNDDWRKEFSKRIITANLGKYIKGCTTNGDDKCEITFDPVTGNITIPEYFAEIGSRIYVDTYSVPENNPDWRQDKLWKLMDTSNLQDYEESDPLPLDIAWPNGLVQVNPFELNNNEIVAMLSWMRHDKRNERIFGYRKEEIGVKGQKKYDTYDQYDSGFNPAKTQAKYAYGEDKPKYSCESKRDQQWKLCLDGVTGIGKLDEGHEFSEMLYAIKKLSFKKLEADDETTLNPIEHKVTRFVDMRKDYTWGLVDNNKKSVDGRNDPGFDGPQNGLHGNQKYGTQYFVYKWNINSYRKGGNGKALNLQDVLKLVKGTPSINTKDENNPQPSLTPMSAADNRQFDAWNDLYPKAVKDGGLGYAVHDGTCAASIAANNGVAKEGTCQWRNKLNLVKYTPNEFISKPSSFSYDASVNMKNGSEVHITDRLVANKGSQHFGTEKVSEYAIHKDFLMPGGEDLNGQADGENIGDVITKNIDVDTINDYDAYGKDASTPDGYAKNRPFTHAQLYVNNGQVTNDLLLREPGKTPDNTTNVINVWFMPVDNEKPTISAKSIDSNGNPWDIHGKCMVNGDVNNCTVNNDNLVILDKKAYQRGTKAWYEADNATMNLPSALKLDDDFNAYEPGKGVQHSEGRLSVTLYPDSINSKVLLNNLNVYIKANNIQDSSGKTSSPMLKFVSNGVTNKHLLRRFVEKYRSTDLQNPSTDKQTVFTMYAETTDSAGKQSERTVVGCFKATWENVVKPSVVAYDGETDEVAKEDRWLNNSQNRDYKVVVTAGFGASRMVVYYHPASELEKAKMDAFRAAGARGFAGIAGRSSVDGNKSDVENSIGKTISICWVERGGLIKRGSWEVCPGTSKPDEVKLENIKTDKGLKGVLTFPSGFLAPGSVVRARDRREVGPWSSMPGVRSPEDLSDDSPDRDGNKTARSGESGRNDGNRGSTRSAEGKNSYKDDAGSEDTLDVLPMAYAKEKPSEVCRPDYWSVSNWEGQLKPSDCVYFDVTMKRQIVQIHPMLLSGHEERAIRMDLRSENDYSGDPKKGIWLPNDSEIVTNEDPRLDPGRTMVTFRKYDYSAMDDDHKPFNLPNYGDRQVGNIQDVAIMTRGWRSRVLVPNPQKNKITRFVRLRAESGHDNTAGGKDYAADYLADAPTSFEETKDDSKALRVAGRPYDPGFVLSKDKKSLLYLYNASTKHNFTLNDLQSALKLKRNGALHPAAECGKYVDGSDWSFADCQPSLLPEVRGSDKVDGENNRNGFSFNWNTHFYTYNPSADHRSGANGADNDNGGSAAAETWYVNVIDMISKGGTGGGYSIPNSHGVTSESSNTGLSLTDFSNIGAWGRSGEIKPDFIGHKVLKNPDNGLSVIMTYGDSWVGDTHKTRGKEGGWNNDANYEFVMPVYLVPVDNEKPTVAATAGSLLSGHTSANNPYVVTMEEKDYSKLTVKGNPVEYENGKVSKSQSKESGKTLFADVHDDYDSFSRLSDLSLYACKVNKIGGTTDFNSCKSIMGNNGSVDAAAFKNLKIDGSGVEYALYGRAKDKSDNESDGFSDNNNVGHLVGYFSFGYLVRPVALPYSGGQAAIWFSFLFGVLLALAISTGAFGRRGWLGSVLSGHGFGALTDSKHCDASAELLRCGKSFFKLKSKFKWPRM</sequence>
<feature type="region of interest" description="Disordered" evidence="1">
    <location>
        <begin position="2452"/>
        <end position="2513"/>
    </location>
</feature>
<evidence type="ECO:0000313" key="4">
    <source>
        <dbReference type="Proteomes" id="UP000033074"/>
    </source>
</evidence>
<protein>
    <submittedName>
        <fullName evidence="3">Uncharacterized protein</fullName>
    </submittedName>
</protein>
<organism evidence="3 4">
    <name type="scientific">Gardnerella greenwoodii 00703Dmash</name>
    <dbReference type="NCBI Taxonomy" id="698960"/>
    <lineage>
        <taxon>Bacteria</taxon>
        <taxon>Bacillati</taxon>
        <taxon>Actinomycetota</taxon>
        <taxon>Actinomycetes</taxon>
        <taxon>Bifidobacteriales</taxon>
        <taxon>Bifidobacteriaceae</taxon>
        <taxon>Gardnerella</taxon>
        <taxon>Gardnerella greenwoodii</taxon>
    </lineage>
</organism>
<feature type="compositionally biased region" description="Basic and acidic residues" evidence="1">
    <location>
        <begin position="1357"/>
        <end position="1417"/>
    </location>
</feature>
<feature type="compositionally biased region" description="Basic and acidic residues" evidence="1">
    <location>
        <begin position="1536"/>
        <end position="1567"/>
    </location>
</feature>
<feature type="region of interest" description="Disordered" evidence="1">
    <location>
        <begin position="1344"/>
        <end position="1567"/>
    </location>
</feature>
<gene>
    <name evidence="3" type="ORF">CGSMWGv00703Dmash_02565</name>
</gene>
<proteinExistence type="predicted"/>
<dbReference type="Proteomes" id="UP000033074">
    <property type="component" value="Unassembled WGS sequence"/>
</dbReference>
<feature type="compositionally biased region" description="Basic and acidic residues" evidence="1">
    <location>
        <begin position="2500"/>
        <end position="2510"/>
    </location>
</feature>
<feature type="region of interest" description="Disordered" evidence="1">
    <location>
        <begin position="950"/>
        <end position="969"/>
    </location>
</feature>
<feature type="region of interest" description="Disordered" evidence="1">
    <location>
        <begin position="83"/>
        <end position="171"/>
    </location>
</feature>
<feature type="compositionally biased region" description="Basic and acidic residues" evidence="1">
    <location>
        <begin position="1486"/>
        <end position="1505"/>
    </location>
</feature>
<dbReference type="PATRIC" id="fig|698960.3.peg.493"/>
<keyword evidence="2" id="KW-0812">Transmembrane</keyword>
<feature type="compositionally biased region" description="Polar residues" evidence="1">
    <location>
        <begin position="1506"/>
        <end position="1519"/>
    </location>
</feature>
<keyword evidence="2" id="KW-1133">Transmembrane helix</keyword>
<comment type="caution">
    <text evidence="3">The sequence shown here is derived from an EMBL/GenBank/DDBJ whole genome shotgun (WGS) entry which is preliminary data.</text>
</comment>
<keyword evidence="2" id="KW-0472">Membrane</keyword>
<dbReference type="EMBL" id="ADEV01000007">
    <property type="protein sequence ID" value="EIK85670.1"/>
    <property type="molecule type" value="Genomic_DNA"/>
</dbReference>
<feature type="region of interest" description="Disordered" evidence="1">
    <location>
        <begin position="865"/>
        <end position="885"/>
    </location>
</feature>
<feature type="transmembrane region" description="Helical" evidence="2">
    <location>
        <begin position="3128"/>
        <end position="3149"/>
    </location>
</feature>
<reference evidence="3 4" key="1">
    <citation type="journal article" date="2012" name="J. Bacteriol.">
        <title>Comparative Genomic Analyses of 17 Clinical Isolates of Gardnerella vaginalis Provide Evidence of Multiple Genetically Isolated Clades Consistent with Subspeciation into Genovars.</title>
        <authorList>
            <person name="Ahmed A."/>
            <person name="Earl J."/>
            <person name="Retchless A."/>
            <person name="Hillier S."/>
            <person name="Rabe L."/>
            <person name="Cherpes T."/>
            <person name="Powell E."/>
            <person name="Janto B."/>
            <person name="Eutsey R."/>
            <person name="Hiller N.L."/>
            <person name="Boissy R."/>
            <person name="Dahlgreen M."/>
            <person name="Hall B."/>
            <person name="Costerton J."/>
            <person name="Post J.C."/>
            <person name="Hu F."/>
            <person name="Ehrlich G."/>
        </authorList>
    </citation>
    <scope>NUCLEOTIDE SEQUENCE [LARGE SCALE GENOMIC DNA]</scope>
    <source>
        <strain evidence="3 4">00703Dmash</strain>
    </source>
</reference>